<gene>
    <name evidence="2" type="ORF">THAOC_34520</name>
</gene>
<dbReference type="Proteomes" id="UP000266841">
    <property type="component" value="Unassembled WGS sequence"/>
</dbReference>
<dbReference type="EMBL" id="AGNL01047533">
    <property type="protein sequence ID" value="EJK46794.1"/>
    <property type="molecule type" value="Genomic_DNA"/>
</dbReference>
<organism evidence="2 3">
    <name type="scientific">Thalassiosira oceanica</name>
    <name type="common">Marine diatom</name>
    <dbReference type="NCBI Taxonomy" id="159749"/>
    <lineage>
        <taxon>Eukaryota</taxon>
        <taxon>Sar</taxon>
        <taxon>Stramenopiles</taxon>
        <taxon>Ochrophyta</taxon>
        <taxon>Bacillariophyta</taxon>
        <taxon>Coscinodiscophyceae</taxon>
        <taxon>Thalassiosirophycidae</taxon>
        <taxon>Thalassiosirales</taxon>
        <taxon>Thalassiosiraceae</taxon>
        <taxon>Thalassiosira</taxon>
    </lineage>
</organism>
<sequence length="134" mass="14228">MRNMALDCPPTAAGLREIFSGGTSQIPRNLQIGSSGQCLSIGLAAGAQNVKHPRGDHGAAGNLSCVSRGQIDEVTGDVSATGHAHSAERKRFESKQDDVNTKPIPEPMANALSSCGPRERERERERDQASAKIH</sequence>
<feature type="compositionally biased region" description="Basic and acidic residues" evidence="1">
    <location>
        <begin position="85"/>
        <end position="100"/>
    </location>
</feature>
<comment type="caution">
    <text evidence="2">The sequence shown here is derived from an EMBL/GenBank/DDBJ whole genome shotgun (WGS) entry which is preliminary data.</text>
</comment>
<reference evidence="2 3" key="1">
    <citation type="journal article" date="2012" name="Genome Biol.">
        <title>Genome and low-iron response of an oceanic diatom adapted to chronic iron limitation.</title>
        <authorList>
            <person name="Lommer M."/>
            <person name="Specht M."/>
            <person name="Roy A.S."/>
            <person name="Kraemer L."/>
            <person name="Andreson R."/>
            <person name="Gutowska M.A."/>
            <person name="Wolf J."/>
            <person name="Bergner S.V."/>
            <person name="Schilhabel M.B."/>
            <person name="Klostermeier U.C."/>
            <person name="Beiko R.G."/>
            <person name="Rosenstiel P."/>
            <person name="Hippler M."/>
            <person name="Laroche J."/>
        </authorList>
    </citation>
    <scope>NUCLEOTIDE SEQUENCE [LARGE SCALE GENOMIC DNA]</scope>
    <source>
        <strain evidence="2 3">CCMP1005</strain>
    </source>
</reference>
<evidence type="ECO:0000313" key="2">
    <source>
        <dbReference type="EMBL" id="EJK46794.1"/>
    </source>
</evidence>
<dbReference type="AlphaFoldDB" id="K0R4U2"/>
<evidence type="ECO:0000256" key="1">
    <source>
        <dbReference type="SAM" id="MobiDB-lite"/>
    </source>
</evidence>
<feature type="region of interest" description="Disordered" evidence="1">
    <location>
        <begin position="76"/>
        <end position="134"/>
    </location>
</feature>
<name>K0R4U2_THAOC</name>
<protein>
    <submittedName>
        <fullName evidence="2">Uncharacterized protein</fullName>
    </submittedName>
</protein>
<feature type="compositionally biased region" description="Basic and acidic residues" evidence="1">
    <location>
        <begin position="117"/>
        <end position="134"/>
    </location>
</feature>
<accession>K0R4U2</accession>
<proteinExistence type="predicted"/>
<keyword evidence="3" id="KW-1185">Reference proteome</keyword>
<evidence type="ECO:0000313" key="3">
    <source>
        <dbReference type="Proteomes" id="UP000266841"/>
    </source>
</evidence>